<name>A0AAE1G7N4_PETCI</name>
<dbReference type="Proteomes" id="UP001286313">
    <property type="component" value="Unassembled WGS sequence"/>
</dbReference>
<evidence type="ECO:0000313" key="2">
    <source>
        <dbReference type="Proteomes" id="UP001286313"/>
    </source>
</evidence>
<organism evidence="1 2">
    <name type="scientific">Petrolisthes cinctipes</name>
    <name type="common">Flat porcelain crab</name>
    <dbReference type="NCBI Taxonomy" id="88211"/>
    <lineage>
        <taxon>Eukaryota</taxon>
        <taxon>Metazoa</taxon>
        <taxon>Ecdysozoa</taxon>
        <taxon>Arthropoda</taxon>
        <taxon>Crustacea</taxon>
        <taxon>Multicrustacea</taxon>
        <taxon>Malacostraca</taxon>
        <taxon>Eumalacostraca</taxon>
        <taxon>Eucarida</taxon>
        <taxon>Decapoda</taxon>
        <taxon>Pleocyemata</taxon>
        <taxon>Anomura</taxon>
        <taxon>Galatheoidea</taxon>
        <taxon>Porcellanidae</taxon>
        <taxon>Petrolisthes</taxon>
    </lineage>
</organism>
<keyword evidence="2" id="KW-1185">Reference proteome</keyword>
<proteinExistence type="predicted"/>
<accession>A0AAE1G7N4</accession>
<gene>
    <name evidence="1" type="ORF">Pcinc_007863</name>
</gene>
<evidence type="ECO:0000313" key="1">
    <source>
        <dbReference type="EMBL" id="KAK3888073.1"/>
    </source>
</evidence>
<sequence>MGPGYGMSGSTFTPYSCTPLSVAPATLYTRWPNTTEIQGLSLLFGLARDVSTTGVKVRVRLNLRGSGYAPLRGAILHQASTARCVNCTSSRRT</sequence>
<protein>
    <submittedName>
        <fullName evidence="1">Uncharacterized protein</fullName>
    </submittedName>
</protein>
<dbReference type="EMBL" id="JAWQEG010000588">
    <property type="protein sequence ID" value="KAK3888073.1"/>
    <property type="molecule type" value="Genomic_DNA"/>
</dbReference>
<comment type="caution">
    <text evidence="1">The sequence shown here is derived from an EMBL/GenBank/DDBJ whole genome shotgun (WGS) entry which is preliminary data.</text>
</comment>
<reference evidence="1" key="1">
    <citation type="submission" date="2023-10" db="EMBL/GenBank/DDBJ databases">
        <title>Genome assemblies of two species of porcelain crab, Petrolisthes cinctipes and Petrolisthes manimaculis (Anomura: Porcellanidae).</title>
        <authorList>
            <person name="Angst P."/>
        </authorList>
    </citation>
    <scope>NUCLEOTIDE SEQUENCE</scope>
    <source>
        <strain evidence="1">PB745_01</strain>
        <tissue evidence="1">Gill</tissue>
    </source>
</reference>
<dbReference type="AlphaFoldDB" id="A0AAE1G7N4"/>